<dbReference type="HOGENOM" id="CLU_074522_0_1_0"/>
<dbReference type="Proteomes" id="UP000019433">
    <property type="component" value="Chromosome"/>
</dbReference>
<evidence type="ECO:0000256" key="5">
    <source>
        <dbReference type="HAMAP-Rule" id="MF_01984"/>
    </source>
</evidence>
<dbReference type="KEGG" id="cav:M832_03320"/>
<proteinExistence type="inferred from homology"/>
<comment type="similarity">
    <text evidence="5">Belongs to the UbiX/PAD1 family.</text>
</comment>
<dbReference type="InterPro" id="IPR003382">
    <property type="entry name" value="Flavoprotein"/>
</dbReference>
<feature type="binding site" evidence="5">
    <location>
        <begin position="94"/>
        <end position="97"/>
    </location>
    <ligand>
        <name>FMN</name>
        <dbReference type="ChEBI" id="CHEBI:58210"/>
    </ligand>
</feature>
<dbReference type="Pfam" id="PF02441">
    <property type="entry name" value="Flavoprotein"/>
    <property type="match status" value="1"/>
</dbReference>
<evidence type="ECO:0000256" key="2">
    <source>
        <dbReference type="ARBA" id="ARBA00022630"/>
    </source>
</evidence>
<keyword evidence="1 5" id="KW-0637">Prenyltransferase</keyword>
<dbReference type="InterPro" id="IPR004507">
    <property type="entry name" value="UbiX-like"/>
</dbReference>
<dbReference type="STRING" id="1229831.M832_03320"/>
<evidence type="ECO:0000256" key="4">
    <source>
        <dbReference type="ARBA" id="ARBA00022679"/>
    </source>
</evidence>
<keyword evidence="4 5" id="KW-0808">Transferase</keyword>
<feature type="binding site" evidence="5">
    <location>
        <position position="175"/>
    </location>
    <ligand>
        <name>dimethylallyl phosphate</name>
        <dbReference type="ChEBI" id="CHEBI:88052"/>
    </ligand>
</feature>
<evidence type="ECO:0000256" key="1">
    <source>
        <dbReference type="ARBA" id="ARBA00022602"/>
    </source>
</evidence>
<protein>
    <recommendedName>
        <fullName evidence="5">Flavin prenyltransferase UbiX</fullName>
        <ecNumber evidence="5">2.5.1.129</ecNumber>
    </recommendedName>
</protein>
<dbReference type="HAMAP" id="MF_01984">
    <property type="entry name" value="ubiX_pad"/>
    <property type="match status" value="1"/>
</dbReference>
<name>W8JZZ7_9CHLA</name>
<keyword evidence="2 5" id="KW-0285">Flavoprotein</keyword>
<dbReference type="EC" id="2.5.1.129" evidence="5"/>
<dbReference type="PATRIC" id="fig|1229831.3.peg.334"/>
<gene>
    <name evidence="5" type="primary">ubiX</name>
    <name evidence="7" type="ORF">M832_03320</name>
</gene>
<comment type="function">
    <text evidence="5">Flavin prenyltransferase that catalyzes the synthesis of the prenylated FMN cofactor (prenyl-FMN) for 4-hydroxy-3-polyprenylbenzoic acid decarboxylase UbiD. The prenyltransferase is metal-independent and links a dimethylallyl moiety from dimethylallyl monophosphate (DMAP) to the flavin N5 and C6 atoms of FMN.</text>
</comment>
<keyword evidence="3 5" id="KW-0288">FMN</keyword>
<reference evidence="7 8" key="1">
    <citation type="journal article" date="2014" name="Syst. Appl. Microbiol.">
        <title>Evidence for the existence of two new members of the family Chlamydiaceae and proposal of Chlamydia avium sp. nov. and Chlamydia gallinacea sp. nov.</title>
        <authorList>
            <person name="Sachse K."/>
            <person name="Laroucau K."/>
            <person name="Riege K."/>
            <person name="Wehner S."/>
            <person name="Dilcher M."/>
            <person name="Creasy H.H."/>
            <person name="Weidmann M."/>
            <person name="Myers G."/>
            <person name="Vorimore F."/>
            <person name="Vicari N."/>
            <person name="Magnino S."/>
            <person name="Liebler-Tenorio E."/>
            <person name="Ruettger A."/>
            <person name="Bavoil P.M."/>
            <person name="Hufert F.T."/>
            <person name="Rossello-Mora R."/>
            <person name="Marz M."/>
        </authorList>
    </citation>
    <scope>NUCLEOTIDE SEQUENCE [LARGE SCALE GENOMIC DNA]</scope>
    <source>
        <strain evidence="7 8">10DC88</strain>
    </source>
</reference>
<dbReference type="SUPFAM" id="SSF52507">
    <property type="entry name" value="Homo-oligomeric flavin-containing Cys decarboxylases, HFCD"/>
    <property type="match status" value="1"/>
</dbReference>
<evidence type="ECO:0000313" key="7">
    <source>
        <dbReference type="EMBL" id="AHK63197.1"/>
    </source>
</evidence>
<sequence>MQMKRYIVGVSGASGIILAIKLIEQLSSMQHHVEVIFSSAAYQTLYYELGTKSLLSLIPEENHIYIHQHRIKSIDSKLASGSYHVDGTIIIPCSMATIAALSIGLGDNLLRRVADVALKEGRKLILVPRETPLHTIHLENLLKLSQTGAIIFPPMPMWYFKPQTVEDITNAIVGKILALLGIENNLEQVWTNPT</sequence>
<comment type="caution">
    <text evidence="5">Lacks conserved residue(s) required for the propagation of feature annotation.</text>
</comment>
<feature type="binding site" evidence="5">
    <location>
        <position position="129"/>
    </location>
    <ligand>
        <name>FMN</name>
        <dbReference type="ChEBI" id="CHEBI:58210"/>
    </ligand>
</feature>
<dbReference type="EMBL" id="CP006571">
    <property type="protein sequence ID" value="AHK63197.1"/>
    <property type="molecule type" value="Genomic_DNA"/>
</dbReference>
<keyword evidence="7" id="KW-0456">Lyase</keyword>
<evidence type="ECO:0000259" key="6">
    <source>
        <dbReference type="Pfam" id="PF02441"/>
    </source>
</evidence>
<organism evidence="7 8">
    <name type="scientific">Chlamydia avium 10DC88</name>
    <dbReference type="NCBI Taxonomy" id="1229831"/>
    <lineage>
        <taxon>Bacteria</taxon>
        <taxon>Pseudomonadati</taxon>
        <taxon>Chlamydiota</taxon>
        <taxon>Chlamydiia</taxon>
        <taxon>Chlamydiales</taxon>
        <taxon>Chlamydiaceae</taxon>
        <taxon>Chlamydia/Chlamydophila group</taxon>
        <taxon>Chlamydia</taxon>
    </lineage>
</organism>
<dbReference type="GO" id="GO:0106141">
    <property type="term" value="F:flavin prenyltransferase activity"/>
    <property type="evidence" value="ECO:0007669"/>
    <property type="project" value="UniProtKB-EC"/>
</dbReference>
<feature type="binding site" evidence="5">
    <location>
        <position position="38"/>
    </location>
    <ligand>
        <name>FMN</name>
        <dbReference type="ChEBI" id="CHEBI:58210"/>
    </ligand>
</feature>
<comment type="catalytic activity">
    <reaction evidence="5">
        <text>dimethylallyl phosphate + FMNH2 = prenylated FMNH2 + phosphate</text>
        <dbReference type="Rhea" id="RHEA:37743"/>
        <dbReference type="ChEBI" id="CHEBI:43474"/>
        <dbReference type="ChEBI" id="CHEBI:57618"/>
        <dbReference type="ChEBI" id="CHEBI:87467"/>
        <dbReference type="ChEBI" id="CHEBI:88052"/>
        <dbReference type="EC" id="2.5.1.129"/>
    </reaction>
</comment>
<evidence type="ECO:0000313" key="8">
    <source>
        <dbReference type="Proteomes" id="UP000019433"/>
    </source>
</evidence>
<dbReference type="GO" id="GO:0016829">
    <property type="term" value="F:lyase activity"/>
    <property type="evidence" value="ECO:0007669"/>
    <property type="project" value="UniProtKB-KW"/>
</dbReference>
<dbReference type="NCBIfam" id="TIGR00421">
    <property type="entry name" value="ubiX_pad"/>
    <property type="match status" value="1"/>
</dbReference>
<feature type="domain" description="Flavoprotein" evidence="6">
    <location>
        <begin position="4"/>
        <end position="179"/>
    </location>
</feature>
<dbReference type="Gene3D" id="3.40.50.1950">
    <property type="entry name" value="Flavin prenyltransferase-like"/>
    <property type="match status" value="1"/>
</dbReference>
<dbReference type="eggNOG" id="COG0163">
    <property type="taxonomic scope" value="Bacteria"/>
</dbReference>
<feature type="binding site" evidence="5">
    <location>
        <position position="159"/>
    </location>
    <ligand>
        <name>dimethylallyl phosphate</name>
        <dbReference type="ChEBI" id="CHEBI:88052"/>
    </ligand>
</feature>
<evidence type="ECO:0000256" key="3">
    <source>
        <dbReference type="ARBA" id="ARBA00022643"/>
    </source>
</evidence>
<accession>W8JZZ7</accession>
<dbReference type="InterPro" id="IPR036551">
    <property type="entry name" value="Flavin_trans-like"/>
</dbReference>
<dbReference type="NCBIfam" id="NF004685">
    <property type="entry name" value="PRK06029.1"/>
    <property type="match status" value="1"/>
</dbReference>
<dbReference type="AlphaFoldDB" id="W8JZZ7"/>
<feature type="binding site" evidence="5">
    <location>
        <begin position="12"/>
        <end position="14"/>
    </location>
    <ligand>
        <name>FMN</name>
        <dbReference type="ChEBI" id="CHEBI:58210"/>
    </ligand>
</feature>